<dbReference type="NCBIfam" id="TIGR01509">
    <property type="entry name" value="HAD-SF-IA-v3"/>
    <property type="match status" value="1"/>
</dbReference>
<evidence type="ECO:0000313" key="2">
    <source>
        <dbReference type="EMBL" id="TNL94646.1"/>
    </source>
</evidence>
<gene>
    <name evidence="2" type="ORF">FHE74_10220</name>
</gene>
<proteinExistence type="predicted"/>
<evidence type="ECO:0000313" key="3">
    <source>
        <dbReference type="Proteomes" id="UP000312032"/>
    </source>
</evidence>
<dbReference type="SFLD" id="SFLDG01129">
    <property type="entry name" value="C1.5:_HAD__Beta-PGM__Phosphata"/>
    <property type="match status" value="1"/>
</dbReference>
<dbReference type="OrthoDB" id="9810501at2"/>
<sequence length="238" mass="26405">MALPGPHRALARLRVVLIDASITTVLFDLDGTLLDHDQAARQGALEFARELGIRGRDDQIVRTWFRIEKRWFTRFERSEITHLAQRIGRCREFTGRDLTDDEALEVYELYLRHYRAAWRAFGDAAPALDRALGSGRAVGIFTNGEPKMQGAKLADTGLAREDMPLLTAVGLGAAKPQPQSYERAAQAMGAQPEQCVLIGDSQRNDVSGARNAGMRAVHLNRAGHGEITSLDQLEFTPR</sequence>
<dbReference type="Gene3D" id="1.20.120.1600">
    <property type="match status" value="1"/>
</dbReference>
<name>A0A5C4U1B6_9CORY</name>
<dbReference type="Gene3D" id="3.40.50.1000">
    <property type="entry name" value="HAD superfamily/HAD-like"/>
    <property type="match status" value="1"/>
</dbReference>
<dbReference type="InterPro" id="IPR023214">
    <property type="entry name" value="HAD_sf"/>
</dbReference>
<dbReference type="Proteomes" id="UP000312032">
    <property type="component" value="Unassembled WGS sequence"/>
</dbReference>
<protein>
    <submittedName>
        <fullName evidence="2">HAD family hydrolase</fullName>
    </submittedName>
</protein>
<dbReference type="SUPFAM" id="SSF56784">
    <property type="entry name" value="HAD-like"/>
    <property type="match status" value="1"/>
</dbReference>
<dbReference type="AlphaFoldDB" id="A0A5C4U1B6"/>
<dbReference type="GO" id="GO:0016787">
    <property type="term" value="F:hydrolase activity"/>
    <property type="evidence" value="ECO:0007669"/>
    <property type="project" value="UniProtKB-KW"/>
</dbReference>
<dbReference type="PANTHER" id="PTHR43316:SF3">
    <property type="entry name" value="HALOACID DEHALOGENASE, TYPE II (AFU_ORTHOLOGUE AFUA_2G07750)-RELATED"/>
    <property type="match status" value="1"/>
</dbReference>
<dbReference type="InterPro" id="IPR036412">
    <property type="entry name" value="HAD-like_sf"/>
</dbReference>
<accession>A0A5C4U1B6</accession>
<dbReference type="PANTHER" id="PTHR43316">
    <property type="entry name" value="HYDROLASE, HALOACID DELAHOGENASE-RELATED"/>
    <property type="match status" value="1"/>
</dbReference>
<dbReference type="NCBIfam" id="TIGR01549">
    <property type="entry name" value="HAD-SF-IA-v1"/>
    <property type="match status" value="1"/>
</dbReference>
<dbReference type="PRINTS" id="PR00413">
    <property type="entry name" value="HADHALOGNASE"/>
</dbReference>
<dbReference type="EMBL" id="VDHJ01000019">
    <property type="protein sequence ID" value="TNL94646.1"/>
    <property type="molecule type" value="Genomic_DNA"/>
</dbReference>
<organism evidence="2 3">
    <name type="scientific">Corynebacterium tapiri</name>
    <dbReference type="NCBI Taxonomy" id="1448266"/>
    <lineage>
        <taxon>Bacteria</taxon>
        <taxon>Bacillati</taxon>
        <taxon>Actinomycetota</taxon>
        <taxon>Actinomycetes</taxon>
        <taxon>Mycobacteriales</taxon>
        <taxon>Corynebacteriaceae</taxon>
        <taxon>Corynebacterium</taxon>
    </lineage>
</organism>
<dbReference type="InterPro" id="IPR006439">
    <property type="entry name" value="HAD-SF_hydro_IA"/>
</dbReference>
<reference evidence="2 3" key="1">
    <citation type="submission" date="2019-06" db="EMBL/GenBank/DDBJ databases">
        <authorList>
            <person name="Li J."/>
        </authorList>
    </citation>
    <scope>NUCLEOTIDE SEQUENCE [LARGE SCALE GENOMIC DNA]</scope>
    <source>
        <strain evidence="2 3">LMG 28165</strain>
    </source>
</reference>
<comment type="caution">
    <text evidence="2">The sequence shown here is derived from an EMBL/GenBank/DDBJ whole genome shotgun (WGS) entry which is preliminary data.</text>
</comment>
<dbReference type="SFLD" id="SFLDS00003">
    <property type="entry name" value="Haloacid_Dehalogenase"/>
    <property type="match status" value="1"/>
</dbReference>
<dbReference type="Pfam" id="PF00702">
    <property type="entry name" value="Hydrolase"/>
    <property type="match status" value="1"/>
</dbReference>
<keyword evidence="1 2" id="KW-0378">Hydrolase</keyword>
<evidence type="ECO:0000256" key="1">
    <source>
        <dbReference type="ARBA" id="ARBA00022801"/>
    </source>
</evidence>
<dbReference type="InterPro" id="IPR051540">
    <property type="entry name" value="S-2-haloacid_dehalogenase"/>
</dbReference>
<keyword evidence="3" id="KW-1185">Reference proteome</keyword>